<feature type="domain" description="Spondin-like TSP1" evidence="5">
    <location>
        <begin position="321"/>
        <end position="374"/>
    </location>
</feature>
<dbReference type="OrthoDB" id="446173at2759"/>
<keyword evidence="7" id="KW-1185">Reference proteome</keyword>
<proteinExistence type="predicted"/>
<dbReference type="PANTHER" id="PTHR11311:SF15">
    <property type="entry name" value="SPONDIN-2"/>
    <property type="match status" value="1"/>
</dbReference>
<dbReference type="Pfam" id="PF00090">
    <property type="entry name" value="TSP_1"/>
    <property type="match status" value="12"/>
</dbReference>
<feature type="domain" description="Spondin-like TSP1" evidence="5">
    <location>
        <begin position="1303"/>
        <end position="1354"/>
    </location>
</feature>
<evidence type="ECO:0000313" key="6">
    <source>
        <dbReference type="EMBL" id="CAE8614896.1"/>
    </source>
</evidence>
<feature type="domain" description="Spondin-like TSP1" evidence="5">
    <location>
        <begin position="1045"/>
        <end position="1094"/>
    </location>
</feature>
<accession>A0A813FRQ9</accession>
<comment type="caution">
    <text evidence="6">The sequence shown here is derived from an EMBL/GenBank/DDBJ whole genome shotgun (WGS) entry which is preliminary data.</text>
</comment>
<keyword evidence="4" id="KW-0472">Membrane</keyword>
<organism evidence="6 7">
    <name type="scientific">Polarella glacialis</name>
    <name type="common">Dinoflagellate</name>
    <dbReference type="NCBI Taxonomy" id="89957"/>
    <lineage>
        <taxon>Eukaryota</taxon>
        <taxon>Sar</taxon>
        <taxon>Alveolata</taxon>
        <taxon>Dinophyceae</taxon>
        <taxon>Suessiales</taxon>
        <taxon>Suessiaceae</taxon>
        <taxon>Polarella</taxon>
    </lineage>
</organism>
<gene>
    <name evidence="6" type="ORF">PGLA1383_LOCUS32616</name>
</gene>
<dbReference type="Proteomes" id="UP000654075">
    <property type="component" value="Unassembled WGS sequence"/>
</dbReference>
<evidence type="ECO:0000256" key="1">
    <source>
        <dbReference type="ARBA" id="ARBA00022729"/>
    </source>
</evidence>
<dbReference type="SUPFAM" id="SSF82895">
    <property type="entry name" value="TSP-1 type 1 repeat"/>
    <property type="match status" value="18"/>
</dbReference>
<protein>
    <recommendedName>
        <fullName evidence="5">Spondin-like TSP1 domain-containing protein</fullName>
    </recommendedName>
</protein>
<keyword evidence="3" id="KW-0325">Glycoprotein</keyword>
<keyword evidence="4" id="KW-1133">Transmembrane helix</keyword>
<dbReference type="EMBL" id="CAJNNV010025525">
    <property type="protein sequence ID" value="CAE8614896.1"/>
    <property type="molecule type" value="Genomic_DNA"/>
</dbReference>
<dbReference type="PROSITE" id="PS50092">
    <property type="entry name" value="TSP1"/>
    <property type="match status" value="20"/>
</dbReference>
<evidence type="ECO:0000256" key="3">
    <source>
        <dbReference type="ARBA" id="ARBA00023180"/>
    </source>
</evidence>
<feature type="domain" description="Spondin-like TSP1" evidence="5">
    <location>
        <begin position="571"/>
        <end position="623"/>
    </location>
</feature>
<name>A0A813FRQ9_POLGL</name>
<dbReference type="OMA" id="GICMCEE"/>
<sequence>MSERGTCPDAQQCPEAPGDECVASPCMWGEWRDWENDGISGLCTRSRGFTPNRCGGEPCFGTDEDTMYCEPKVNPPQNCEFSDWSGWSHCNLELQRARNRSVVVQPAFGGSPCQGPLSITEPCDGRKSPVHCQLADWMGWSGCTRQCGGGQRSRVRSIMQEAAYGGKLCAGEDGGAVVLQVTDPCNEDIPCDSALAPRACMLTEWGEWSSCDPDDPSKATQRYRSRSVAFPSENGGAACDTELEETKACEASDVLPPVDCELSHWTPWRLCDKSCEGGQTYRTRSVEGHARRGGRACEDNTKETAPCNEMPCSHNSEGADCVVSQWTLWAGCSTSCGQGVRERSRSILVPPLEGGLGCNAITLEADGCVHNPPCASQDCEWGRWAQWTECSKSCDGGQRSRLRSVMLPPVGSGKSCTALDSVNELQSCGTEACSTFACKDGLWDDWQAWGQCSRACGGGLRWRHRKIAAAASSCGKPAVGDATQEASCNSWNCEADRDCVMAAWAEWSACSASCYGEQTRKREIKVQGSGSGKWCSGPAGEPTPLDELRSCNGVGELDSTEACGFGKAVDCILESWTSWSECSKSCDGGQHMRERRVLRPSQFGGQPCNGSSTEVSDCGTRRCGIVLDCVWDDWGQWGACNRCDGEKIRIRDIRHLGNSLGELCESSASRQVAQCNACPVEKTYWCVWADWEDGSCSATCGTGGKMRRTRMLDKTEVQPQNVADAVGNVTGESGSCSGREVDYTVCKDVPLKCTTCIPQNCSFADWTEWEQPTTCDGLCHRTRKITELNNNCGKACAGSLRDTMACLISDCDGDQVCTFSQWSAWSGCTDGESQQARVREIASPTGPLGHACEGPQMETIPCETDNVKVDCELSTWGAWGKCSKLCGGGQQEHSRHVVQHARHGGQPCNGSLAVTRTCSEGLCDASSEDADHDCVLDDWSEWKGCTGHSVQAYRDRRPLRQATGSGEPCEGVVRESGRCPRARSQDCLLADWAEWGQCSETCGGGQRFRTREISMEAQLGGRPCQGDMHEAASCSKMPCNLQSDCATSQWSLWSECSVSCGQGQQVRQRKILQSAEDRGVGCTLSLLDIQGCEGSQTSMTCGDHVDCLWAAWTDWSGCRQAEFCGLGYRTRGRHIEAPPRGKGASCDPLPKREVRPDVECAMSCTKAVVCTDGEWGGWASWGDCSVTCGPGGTRSRDRYEVVKANHCGRPALGSDLEFEPCNAEGLCEHELGAQDCVFGEWENWGVCSSTCNGAKRRSRAIRTYSLYGGAECAGPVSESQRCNPSPGEEILPLNCQSGEPVDCELLPFAEWSGCSAVCGSGHRVRERQVSLQPAFGGKSCENPLAEVKECNASAPCSVLSRDCEYGDWEAWEKCDPVTAQRARARNVRVAQEGFGAACEGPMREVESCARACQEKTYFCRWATWKAWGSCSTSCGPEGRRTRTRSLELVASEEPGQPASSDVAESPSTALEERALRSRLSLEEKFEEGRAEELHRRLLEASAAHRLGEVGSAFAAGLFFAGLAAVVGLLSSVAVRRRLPGFFSASAASAAPTSYSYGEAEAARPLAV</sequence>
<keyword evidence="4" id="KW-0812">Transmembrane</keyword>
<reference evidence="6" key="1">
    <citation type="submission" date="2021-02" db="EMBL/GenBank/DDBJ databases">
        <authorList>
            <person name="Dougan E. K."/>
            <person name="Rhodes N."/>
            <person name="Thang M."/>
            <person name="Chan C."/>
        </authorList>
    </citation>
    <scope>NUCLEOTIDE SEQUENCE</scope>
</reference>
<evidence type="ECO:0000259" key="5">
    <source>
        <dbReference type="Pfam" id="PF19028"/>
    </source>
</evidence>
<dbReference type="Gene3D" id="2.20.100.10">
    <property type="entry name" value="Thrombospondin type-1 (TSP1) repeat"/>
    <property type="match status" value="18"/>
</dbReference>
<keyword evidence="2" id="KW-1015">Disulfide bond</keyword>
<keyword evidence="1" id="KW-0732">Signal</keyword>
<feature type="domain" description="Spondin-like TSP1" evidence="5">
    <location>
        <begin position="987"/>
        <end position="1039"/>
    </location>
</feature>
<dbReference type="InterPro" id="IPR044004">
    <property type="entry name" value="TSP1_spondin_dom"/>
</dbReference>
<dbReference type="InterPro" id="IPR036383">
    <property type="entry name" value="TSP1_rpt_sf"/>
</dbReference>
<feature type="domain" description="Spondin-like TSP1" evidence="5">
    <location>
        <begin position="871"/>
        <end position="923"/>
    </location>
</feature>
<evidence type="ECO:0000256" key="2">
    <source>
        <dbReference type="ARBA" id="ARBA00023157"/>
    </source>
</evidence>
<dbReference type="Pfam" id="PF19028">
    <property type="entry name" value="TSP1_spondin"/>
    <property type="match status" value="7"/>
</dbReference>
<dbReference type="SMART" id="SM00209">
    <property type="entry name" value="TSP1"/>
    <property type="match status" value="22"/>
</dbReference>
<feature type="transmembrane region" description="Helical" evidence="4">
    <location>
        <begin position="1512"/>
        <end position="1534"/>
    </location>
</feature>
<dbReference type="InterPro" id="IPR000884">
    <property type="entry name" value="TSP1_rpt"/>
</dbReference>
<feature type="domain" description="Spondin-like TSP1" evidence="5">
    <location>
        <begin position="260"/>
        <end position="312"/>
    </location>
</feature>
<evidence type="ECO:0000313" key="7">
    <source>
        <dbReference type="Proteomes" id="UP000654075"/>
    </source>
</evidence>
<evidence type="ECO:0000256" key="4">
    <source>
        <dbReference type="SAM" id="Phobius"/>
    </source>
</evidence>
<dbReference type="PANTHER" id="PTHR11311">
    <property type="entry name" value="SPONDIN"/>
    <property type="match status" value="1"/>
</dbReference>
<dbReference type="InterPro" id="IPR051418">
    <property type="entry name" value="Spondin/Thrombospondin_T1"/>
</dbReference>